<organism evidence="1 2">
    <name type="scientific">Corallococcus coralloides (strain ATCC 25202 / DSM 2259 / NBRC 100086 / M2)</name>
    <name type="common">Myxococcus coralloides</name>
    <dbReference type="NCBI Taxonomy" id="1144275"/>
    <lineage>
        <taxon>Bacteria</taxon>
        <taxon>Pseudomonadati</taxon>
        <taxon>Myxococcota</taxon>
        <taxon>Myxococcia</taxon>
        <taxon>Myxococcales</taxon>
        <taxon>Cystobacterineae</taxon>
        <taxon>Myxococcaceae</taxon>
        <taxon>Corallococcus</taxon>
    </lineage>
</organism>
<keyword evidence="2" id="KW-1185">Reference proteome</keyword>
<sequence length="479" mass="50770">MKSRQRATSGATQLQYHLDPTTLYMGDTVSLQLTITNPSQSALALERGYIPPRADARVGDGSGTTINVRFPMGDSASDLFTQGAASNVSCQSLDKLWACSQFVLPDALVFRIYPLQGSSLPPGGTVQIQFSNILVSNSQGAPVVRILEDIGGDDAQTTLSLLKQPVPLSIQAFADPPTVGLDQTTAIHWTASGGSEVVISGVGQPVIIPLEGPGPFYSQQTPVHPAQNTPQTTFTVSVVTPDKQQQSTQVSVQLSPPIIDVFSVSPVTPIDTDQSVSLQWSARYATQAFLRPSAGSGEVPVQGSKVLFPGKFLTDNSNPVVFTLSTVGYQPQPSKQLAVWFNPARILYFRYADLQTKKIEYDFVNGTASLAYGEGDLVTLSVTGPGGPLQQFLGDDNALAIQYFAASATTVSPGASVTLSFLVTQAQQIVLQPDNTQVTVDANGNGSTVVTPTQTTTYVLVATRGAQQVTSQLQITVQS</sequence>
<dbReference type="RefSeq" id="WP_014399680.1">
    <property type="nucleotide sequence ID" value="NC_017030.1"/>
</dbReference>
<dbReference type="HOGENOM" id="CLU_601004_0_0_7"/>
<reference evidence="1 2" key="1">
    <citation type="journal article" date="2012" name="J. Bacteriol.">
        <title>Complete Genome Sequence of the Fruiting Myxobacterium Corallococcus coralloides DSM 2259.</title>
        <authorList>
            <person name="Huntley S."/>
            <person name="Zhang Y."/>
            <person name="Treuner-Lange A."/>
            <person name="Kneip S."/>
            <person name="Sensen C.W."/>
            <person name="Sogaard-Andersen L."/>
        </authorList>
    </citation>
    <scope>NUCLEOTIDE SEQUENCE [LARGE SCALE GENOMIC DNA]</scope>
    <source>
        <strain evidence="2">ATCC 25202 / DSM 2259 / NBRC 100086 / M2</strain>
    </source>
</reference>
<name>H8N139_CORCM</name>
<gene>
    <name evidence="1" type="ordered locus">COCOR_06895</name>
</gene>
<dbReference type="InParanoid" id="H8N139"/>
<evidence type="ECO:0000313" key="1">
    <source>
        <dbReference type="EMBL" id="AFE07204.1"/>
    </source>
</evidence>
<proteinExistence type="predicted"/>
<protein>
    <submittedName>
        <fullName evidence="1">Uncharacterized protein</fullName>
    </submittedName>
</protein>
<dbReference type="OrthoDB" id="6188304at2"/>
<reference evidence="2" key="2">
    <citation type="submission" date="2012-03" db="EMBL/GenBank/DDBJ databases">
        <title>Genome sequence of the fruiting myxobacterium Corallococcus coralloides DSM 2259.</title>
        <authorList>
            <person name="Huntley S."/>
            <person name="Zhang Y."/>
            <person name="Treuner-Lange A."/>
            <person name="Sensen C.W."/>
            <person name="Sogaard-Andersen L."/>
        </authorList>
    </citation>
    <scope>NUCLEOTIDE SEQUENCE [LARGE SCALE GENOMIC DNA]</scope>
    <source>
        <strain evidence="2">ATCC 25202 / DSM 2259 / NBRC 100086 / M2</strain>
    </source>
</reference>
<dbReference type="STRING" id="1144275.COCOR_06895"/>
<dbReference type="KEGG" id="ccx:COCOR_06895"/>
<dbReference type="Proteomes" id="UP000007587">
    <property type="component" value="Chromosome"/>
</dbReference>
<dbReference type="AlphaFoldDB" id="H8N139"/>
<accession>H8N139</accession>
<dbReference type="EMBL" id="CP003389">
    <property type="protein sequence ID" value="AFE07204.1"/>
    <property type="molecule type" value="Genomic_DNA"/>
</dbReference>
<evidence type="ECO:0000313" key="2">
    <source>
        <dbReference type="Proteomes" id="UP000007587"/>
    </source>
</evidence>